<evidence type="ECO:0000256" key="1">
    <source>
        <dbReference type="SAM" id="MobiDB-lite"/>
    </source>
</evidence>
<feature type="region of interest" description="Disordered" evidence="1">
    <location>
        <begin position="1"/>
        <end position="48"/>
    </location>
</feature>
<evidence type="ECO:0000313" key="2">
    <source>
        <dbReference type="EMBL" id="KAJ1090018.1"/>
    </source>
</evidence>
<protein>
    <submittedName>
        <fullName evidence="2">Uncharacterized protein</fullName>
    </submittedName>
</protein>
<dbReference type="AlphaFoldDB" id="A0AAV7LKS2"/>
<comment type="caution">
    <text evidence="2">The sequence shown here is derived from an EMBL/GenBank/DDBJ whole genome shotgun (WGS) entry which is preliminary data.</text>
</comment>
<sequence length="95" mass="9915">MTNGLLTSLAMKQASERDLHPPEQPRPAGGSPGVAELSQESAPGMRGIRQFGLPAAAARFCSPLYPILSEPPPGPTSAPVTDSSQKPSHLACIKR</sequence>
<accession>A0AAV7LKS2</accession>
<dbReference type="Proteomes" id="UP001066276">
    <property type="component" value="Chromosome 11"/>
</dbReference>
<gene>
    <name evidence="2" type="ORF">NDU88_003158</name>
</gene>
<evidence type="ECO:0000313" key="3">
    <source>
        <dbReference type="Proteomes" id="UP001066276"/>
    </source>
</evidence>
<feature type="compositionally biased region" description="Basic and acidic residues" evidence="1">
    <location>
        <begin position="14"/>
        <end position="23"/>
    </location>
</feature>
<organism evidence="2 3">
    <name type="scientific">Pleurodeles waltl</name>
    <name type="common">Iberian ribbed newt</name>
    <dbReference type="NCBI Taxonomy" id="8319"/>
    <lineage>
        <taxon>Eukaryota</taxon>
        <taxon>Metazoa</taxon>
        <taxon>Chordata</taxon>
        <taxon>Craniata</taxon>
        <taxon>Vertebrata</taxon>
        <taxon>Euteleostomi</taxon>
        <taxon>Amphibia</taxon>
        <taxon>Batrachia</taxon>
        <taxon>Caudata</taxon>
        <taxon>Salamandroidea</taxon>
        <taxon>Salamandridae</taxon>
        <taxon>Pleurodelinae</taxon>
        <taxon>Pleurodeles</taxon>
    </lineage>
</organism>
<keyword evidence="3" id="KW-1185">Reference proteome</keyword>
<name>A0AAV7LKS2_PLEWA</name>
<dbReference type="EMBL" id="JANPWB010000015">
    <property type="protein sequence ID" value="KAJ1090018.1"/>
    <property type="molecule type" value="Genomic_DNA"/>
</dbReference>
<proteinExistence type="predicted"/>
<reference evidence="2" key="1">
    <citation type="journal article" date="2022" name="bioRxiv">
        <title>Sequencing and chromosome-scale assembly of the giantPleurodeles waltlgenome.</title>
        <authorList>
            <person name="Brown T."/>
            <person name="Elewa A."/>
            <person name="Iarovenko S."/>
            <person name="Subramanian E."/>
            <person name="Araus A.J."/>
            <person name="Petzold A."/>
            <person name="Susuki M."/>
            <person name="Suzuki K.-i.T."/>
            <person name="Hayashi T."/>
            <person name="Toyoda A."/>
            <person name="Oliveira C."/>
            <person name="Osipova E."/>
            <person name="Leigh N.D."/>
            <person name="Simon A."/>
            <person name="Yun M.H."/>
        </authorList>
    </citation>
    <scope>NUCLEOTIDE SEQUENCE</scope>
    <source>
        <strain evidence="2">20211129_DDA</strain>
        <tissue evidence="2">Liver</tissue>
    </source>
</reference>
<feature type="compositionally biased region" description="Polar residues" evidence="1">
    <location>
        <begin position="78"/>
        <end position="87"/>
    </location>
</feature>
<feature type="region of interest" description="Disordered" evidence="1">
    <location>
        <begin position="64"/>
        <end position="95"/>
    </location>
</feature>